<name>A0A4Y2J661_ARAVE</name>
<dbReference type="EMBL" id="BGPR01003187">
    <property type="protein sequence ID" value="GBM84798.1"/>
    <property type="molecule type" value="Genomic_DNA"/>
</dbReference>
<keyword evidence="2" id="KW-1185">Reference proteome</keyword>
<gene>
    <name evidence="1" type="ORF">AVEN_217786_1</name>
</gene>
<dbReference type="AlphaFoldDB" id="A0A4Y2J661"/>
<protein>
    <submittedName>
        <fullName evidence="1">Uncharacterized protein</fullName>
    </submittedName>
</protein>
<dbReference type="Proteomes" id="UP000499080">
    <property type="component" value="Unassembled WGS sequence"/>
</dbReference>
<sequence>EGYLKFVDEKRPTLYAGFRFHRGWCDNGVVWLSAPSAILLEKFVYGLLVRLYIEDCSTPLKLDSSQPKLTVNANNR</sequence>
<proteinExistence type="predicted"/>
<evidence type="ECO:0000313" key="1">
    <source>
        <dbReference type="EMBL" id="GBM84798.1"/>
    </source>
</evidence>
<feature type="non-terminal residue" evidence="1">
    <location>
        <position position="1"/>
    </location>
</feature>
<evidence type="ECO:0000313" key="2">
    <source>
        <dbReference type="Proteomes" id="UP000499080"/>
    </source>
</evidence>
<reference evidence="1 2" key="1">
    <citation type="journal article" date="2019" name="Sci. Rep.">
        <title>Orb-weaving spider Araneus ventricosus genome elucidates the spidroin gene catalogue.</title>
        <authorList>
            <person name="Kono N."/>
            <person name="Nakamura H."/>
            <person name="Ohtoshi R."/>
            <person name="Moran D.A.P."/>
            <person name="Shinohara A."/>
            <person name="Yoshida Y."/>
            <person name="Fujiwara M."/>
            <person name="Mori M."/>
            <person name="Tomita M."/>
            <person name="Arakawa K."/>
        </authorList>
    </citation>
    <scope>NUCLEOTIDE SEQUENCE [LARGE SCALE GENOMIC DNA]</scope>
</reference>
<organism evidence="1 2">
    <name type="scientific">Araneus ventricosus</name>
    <name type="common">Orbweaver spider</name>
    <name type="synonym">Epeira ventricosa</name>
    <dbReference type="NCBI Taxonomy" id="182803"/>
    <lineage>
        <taxon>Eukaryota</taxon>
        <taxon>Metazoa</taxon>
        <taxon>Ecdysozoa</taxon>
        <taxon>Arthropoda</taxon>
        <taxon>Chelicerata</taxon>
        <taxon>Arachnida</taxon>
        <taxon>Araneae</taxon>
        <taxon>Araneomorphae</taxon>
        <taxon>Entelegynae</taxon>
        <taxon>Araneoidea</taxon>
        <taxon>Araneidae</taxon>
        <taxon>Araneus</taxon>
    </lineage>
</organism>
<comment type="caution">
    <text evidence="1">The sequence shown here is derived from an EMBL/GenBank/DDBJ whole genome shotgun (WGS) entry which is preliminary data.</text>
</comment>
<accession>A0A4Y2J661</accession>